<dbReference type="Proteomes" id="UP000481858">
    <property type="component" value="Unassembled WGS sequence"/>
</dbReference>
<feature type="region of interest" description="Disordered" evidence="1">
    <location>
        <begin position="68"/>
        <end position="152"/>
    </location>
</feature>
<gene>
    <name evidence="2" type="ORF">GQX73_g8994</name>
</gene>
<name>A0A7C8MM13_9PEZI</name>
<feature type="compositionally biased region" description="Polar residues" evidence="1">
    <location>
        <begin position="23"/>
        <end position="33"/>
    </location>
</feature>
<sequence length="152" mass="16777">MSLLDRDDSISPMTKSSEDPPLSQDQLDQSTSDLHLASVPTHHAVPVRDLPISPSQILEFAEKLKLDGLHDYPNQSGEREPQESHSPQNESTPTTPGRLSPIQVPPVRRNNLVTRVPDQDDIILDEPASPSRRSVQFAGTDTILEPPPFTAF</sequence>
<evidence type="ECO:0000313" key="2">
    <source>
        <dbReference type="EMBL" id="KAF2964571.1"/>
    </source>
</evidence>
<accession>A0A7C8MM13</accession>
<evidence type="ECO:0000256" key="1">
    <source>
        <dbReference type="SAM" id="MobiDB-lite"/>
    </source>
</evidence>
<dbReference type="InParanoid" id="A0A7C8MM13"/>
<feature type="compositionally biased region" description="Polar residues" evidence="1">
    <location>
        <begin position="84"/>
        <end position="97"/>
    </location>
</feature>
<organism evidence="2 3">
    <name type="scientific">Xylaria multiplex</name>
    <dbReference type="NCBI Taxonomy" id="323545"/>
    <lineage>
        <taxon>Eukaryota</taxon>
        <taxon>Fungi</taxon>
        <taxon>Dikarya</taxon>
        <taxon>Ascomycota</taxon>
        <taxon>Pezizomycotina</taxon>
        <taxon>Sordariomycetes</taxon>
        <taxon>Xylariomycetidae</taxon>
        <taxon>Xylariales</taxon>
        <taxon>Xylariaceae</taxon>
        <taxon>Xylaria</taxon>
    </lineage>
</organism>
<evidence type="ECO:0000313" key="3">
    <source>
        <dbReference type="Proteomes" id="UP000481858"/>
    </source>
</evidence>
<dbReference type="AlphaFoldDB" id="A0A7C8MM13"/>
<protein>
    <submittedName>
        <fullName evidence="2">Uncharacterized protein</fullName>
    </submittedName>
</protein>
<reference evidence="2 3" key="1">
    <citation type="submission" date="2019-12" db="EMBL/GenBank/DDBJ databases">
        <title>Draft genome sequence of the ascomycete Xylaria multiplex DSM 110363.</title>
        <authorList>
            <person name="Buettner E."/>
            <person name="Kellner H."/>
        </authorList>
    </citation>
    <scope>NUCLEOTIDE SEQUENCE [LARGE SCALE GENOMIC DNA]</scope>
    <source>
        <strain evidence="2 3">DSM 110363</strain>
    </source>
</reference>
<feature type="region of interest" description="Disordered" evidence="1">
    <location>
        <begin position="1"/>
        <end position="49"/>
    </location>
</feature>
<proteinExistence type="predicted"/>
<comment type="caution">
    <text evidence="2">The sequence shown here is derived from an EMBL/GenBank/DDBJ whole genome shotgun (WGS) entry which is preliminary data.</text>
</comment>
<dbReference type="EMBL" id="WUBL01000145">
    <property type="protein sequence ID" value="KAF2964571.1"/>
    <property type="molecule type" value="Genomic_DNA"/>
</dbReference>
<keyword evidence="3" id="KW-1185">Reference proteome</keyword>